<protein>
    <recommendedName>
        <fullName evidence="3">Invasion associated locus B family protein</fullName>
    </recommendedName>
</protein>
<evidence type="ECO:0008006" key="3">
    <source>
        <dbReference type="Google" id="ProtNLM"/>
    </source>
</evidence>
<comment type="caution">
    <text evidence="1">The sequence shown here is derived from an EMBL/GenBank/DDBJ whole genome shotgun (WGS) entry which is preliminary data.</text>
</comment>
<dbReference type="InterPro" id="IPR010642">
    <property type="entry name" value="Invasion_prot_B"/>
</dbReference>
<gene>
    <name evidence="1" type="ORF">J0H12_04970</name>
</gene>
<evidence type="ECO:0000313" key="1">
    <source>
        <dbReference type="EMBL" id="MBN9413258.1"/>
    </source>
</evidence>
<dbReference type="AlphaFoldDB" id="A0A8J7PMH7"/>
<name>A0A8J7PMH7_9PROT</name>
<organism evidence="1 2">
    <name type="scientific">Candidatus Paracaedimonas acanthamoebae</name>
    <dbReference type="NCBI Taxonomy" id="244581"/>
    <lineage>
        <taxon>Bacteria</taxon>
        <taxon>Pseudomonadati</taxon>
        <taxon>Pseudomonadota</taxon>
        <taxon>Alphaproteobacteria</taxon>
        <taxon>Holosporales</taxon>
        <taxon>Caedimonadaceae</taxon>
        <taxon>Candidatus Paracaedimonas</taxon>
    </lineage>
</organism>
<dbReference type="Pfam" id="PF06776">
    <property type="entry name" value="IalB"/>
    <property type="match status" value="1"/>
</dbReference>
<reference evidence="1" key="1">
    <citation type="submission" date="2021-02" db="EMBL/GenBank/DDBJ databases">
        <title>Thiocyanate and organic carbon inputs drive convergent selection for specific autotrophic Afipia and Thiobacillus strains within complex microbiomes.</title>
        <authorList>
            <person name="Huddy R.J."/>
            <person name="Sachdeva R."/>
            <person name="Kadzinga F."/>
            <person name="Kantor R.S."/>
            <person name="Harrison S.T.L."/>
            <person name="Banfield J.F."/>
        </authorList>
    </citation>
    <scope>NUCLEOTIDE SEQUENCE</scope>
    <source>
        <strain evidence="1">SCN18_10_11_15_R4_P_38_20</strain>
    </source>
</reference>
<dbReference type="EMBL" id="JAFKGL010000019">
    <property type="protein sequence ID" value="MBN9413258.1"/>
    <property type="molecule type" value="Genomic_DNA"/>
</dbReference>
<evidence type="ECO:0000313" key="2">
    <source>
        <dbReference type="Proteomes" id="UP000664414"/>
    </source>
</evidence>
<proteinExistence type="predicted"/>
<sequence length="179" mass="20527">MRYLYVYSLIFSFFVSNSDLFAEKKANNVEEIGSFEDWKAYVTFEQKKKVCYMISLPKKQEGDFKKRGKVYAMITHRPSLKSFNVVSFHAGYKFPKNSKVTLSVQVGKHKKEFDLFTDNETAWAISDSDDQEITRRLTKVGESLIVEGISSKGTKTKDTYSLKGSMQAYKAICKACEVK</sequence>
<accession>A0A8J7PMH7</accession>
<dbReference type="Proteomes" id="UP000664414">
    <property type="component" value="Unassembled WGS sequence"/>
</dbReference>